<dbReference type="Proteomes" id="UP000026915">
    <property type="component" value="Chromosome 3"/>
</dbReference>
<accession>A0A061FX71</accession>
<dbReference type="EMBL" id="CM001881">
    <property type="protein sequence ID" value="EOY21643.1"/>
    <property type="molecule type" value="Genomic_DNA"/>
</dbReference>
<organism evidence="1 2">
    <name type="scientific">Theobroma cacao</name>
    <name type="common">Cacao</name>
    <name type="synonym">Cocoa</name>
    <dbReference type="NCBI Taxonomy" id="3641"/>
    <lineage>
        <taxon>Eukaryota</taxon>
        <taxon>Viridiplantae</taxon>
        <taxon>Streptophyta</taxon>
        <taxon>Embryophyta</taxon>
        <taxon>Tracheophyta</taxon>
        <taxon>Spermatophyta</taxon>
        <taxon>Magnoliopsida</taxon>
        <taxon>eudicotyledons</taxon>
        <taxon>Gunneridae</taxon>
        <taxon>Pentapetalae</taxon>
        <taxon>rosids</taxon>
        <taxon>malvids</taxon>
        <taxon>Malvales</taxon>
        <taxon>Malvaceae</taxon>
        <taxon>Byttnerioideae</taxon>
        <taxon>Theobroma</taxon>
    </lineage>
</organism>
<keyword evidence="2" id="KW-1185">Reference proteome</keyword>
<name>A0A061FX71_THECC</name>
<reference evidence="1 2" key="1">
    <citation type="journal article" date="2013" name="Genome Biol.">
        <title>The genome sequence of the most widely cultivated cacao type and its use to identify candidate genes regulating pod color.</title>
        <authorList>
            <person name="Motamayor J.C."/>
            <person name="Mockaitis K."/>
            <person name="Schmutz J."/>
            <person name="Haiminen N."/>
            <person name="Iii D.L."/>
            <person name="Cornejo O."/>
            <person name="Findley S.D."/>
            <person name="Zheng P."/>
            <person name="Utro F."/>
            <person name="Royaert S."/>
            <person name="Saski C."/>
            <person name="Jenkins J."/>
            <person name="Podicheti R."/>
            <person name="Zhao M."/>
            <person name="Scheffler B.E."/>
            <person name="Stack J.C."/>
            <person name="Feltus F.A."/>
            <person name="Mustiga G.M."/>
            <person name="Amores F."/>
            <person name="Phillips W."/>
            <person name="Marelli J.P."/>
            <person name="May G.D."/>
            <person name="Shapiro H."/>
            <person name="Ma J."/>
            <person name="Bustamante C.D."/>
            <person name="Schnell R.J."/>
            <person name="Main D."/>
            <person name="Gilbert D."/>
            <person name="Parida L."/>
            <person name="Kuhn D.N."/>
        </authorList>
    </citation>
    <scope>NUCLEOTIDE SEQUENCE [LARGE SCALE GENOMIC DNA]</scope>
    <source>
        <strain evidence="2">cv. Matina 1-6</strain>
    </source>
</reference>
<protein>
    <submittedName>
        <fullName evidence="1">Uncharacterized protein</fullName>
    </submittedName>
</protein>
<dbReference type="AlphaFoldDB" id="A0A061FX71"/>
<proteinExistence type="predicted"/>
<dbReference type="InParanoid" id="A0A061FX71"/>
<dbReference type="Gramene" id="EOY21643">
    <property type="protein sequence ID" value="EOY21643"/>
    <property type="gene ID" value="TCM_013630"/>
</dbReference>
<sequence>MFVVAKKSLIGEDLVTCKPSNSLMHDGFKVKEKSFGRILKLHARSKPSQSMNGKLDIVLSGIMLNVNNGAYKLRNYLVKLDL</sequence>
<gene>
    <name evidence="1" type="ORF">TCM_013630</name>
</gene>
<evidence type="ECO:0000313" key="1">
    <source>
        <dbReference type="EMBL" id="EOY21643.1"/>
    </source>
</evidence>
<dbReference type="HOGENOM" id="CLU_2563015_0_0_1"/>
<evidence type="ECO:0000313" key="2">
    <source>
        <dbReference type="Proteomes" id="UP000026915"/>
    </source>
</evidence>